<proteinExistence type="predicted"/>
<evidence type="ECO:0000256" key="1">
    <source>
        <dbReference type="SAM" id="MobiDB-lite"/>
    </source>
</evidence>
<sequence>MDEISYKRGRKFLTIVADHDAGNVVWVGKERAAAVEAISLDGSSVYLPVTREQIPQGHARAPRLAPSPFRRPRRPGEPRRPAPPDPDIAAAPPLPPLAHLGTQRAAARPTGPPIPPTPAFANLVRRIEKHADAIVAAVELAQAIYLCLGGVTLDLPTKPE</sequence>
<comment type="caution">
    <text evidence="2">The sequence shown here is derived from an EMBL/GenBank/DDBJ whole genome shotgun (WGS) entry which is preliminary data.</text>
</comment>
<accession>A0ABW6WET5</accession>
<feature type="compositionally biased region" description="Pro residues" evidence="1">
    <location>
        <begin position="83"/>
        <end position="96"/>
    </location>
</feature>
<gene>
    <name evidence="2" type="ORF">ACFY35_18370</name>
</gene>
<dbReference type="Proteomes" id="UP001602245">
    <property type="component" value="Unassembled WGS sequence"/>
</dbReference>
<dbReference type="EMBL" id="JBIAZU010000003">
    <property type="protein sequence ID" value="MFF5291411.1"/>
    <property type="molecule type" value="Genomic_DNA"/>
</dbReference>
<dbReference type="RefSeq" id="WP_169516334.1">
    <property type="nucleotide sequence ID" value="NZ_JBIAZU010000003.1"/>
</dbReference>
<keyword evidence="3" id="KW-1185">Reference proteome</keyword>
<evidence type="ECO:0000313" key="2">
    <source>
        <dbReference type="EMBL" id="MFF5291411.1"/>
    </source>
</evidence>
<protein>
    <submittedName>
        <fullName evidence="2">Uncharacterized protein</fullName>
    </submittedName>
</protein>
<organism evidence="2 3">
    <name type="scientific">Paractinoplanes globisporus</name>
    <dbReference type="NCBI Taxonomy" id="113565"/>
    <lineage>
        <taxon>Bacteria</taxon>
        <taxon>Bacillati</taxon>
        <taxon>Actinomycetota</taxon>
        <taxon>Actinomycetes</taxon>
        <taxon>Micromonosporales</taxon>
        <taxon>Micromonosporaceae</taxon>
        <taxon>Paractinoplanes</taxon>
    </lineage>
</organism>
<name>A0ABW6WET5_9ACTN</name>
<reference evidence="2 3" key="1">
    <citation type="submission" date="2024-10" db="EMBL/GenBank/DDBJ databases">
        <title>The Natural Products Discovery Center: Release of the First 8490 Sequenced Strains for Exploring Actinobacteria Biosynthetic Diversity.</title>
        <authorList>
            <person name="Kalkreuter E."/>
            <person name="Kautsar S.A."/>
            <person name="Yang D."/>
            <person name="Bader C.D."/>
            <person name="Teijaro C.N."/>
            <person name="Fluegel L."/>
            <person name="Davis C.M."/>
            <person name="Simpson J.R."/>
            <person name="Lauterbach L."/>
            <person name="Steele A.D."/>
            <person name="Gui C."/>
            <person name="Meng S."/>
            <person name="Li G."/>
            <person name="Viehrig K."/>
            <person name="Ye F."/>
            <person name="Su P."/>
            <person name="Kiefer A.F."/>
            <person name="Nichols A."/>
            <person name="Cepeda A.J."/>
            <person name="Yan W."/>
            <person name="Fan B."/>
            <person name="Jiang Y."/>
            <person name="Adhikari A."/>
            <person name="Zheng C.-J."/>
            <person name="Schuster L."/>
            <person name="Cowan T.M."/>
            <person name="Smanski M.J."/>
            <person name="Chevrette M.G."/>
            <person name="De Carvalho L.P.S."/>
            <person name="Shen B."/>
        </authorList>
    </citation>
    <scope>NUCLEOTIDE SEQUENCE [LARGE SCALE GENOMIC DNA]</scope>
    <source>
        <strain evidence="2 3">NPDC000087</strain>
    </source>
</reference>
<feature type="region of interest" description="Disordered" evidence="1">
    <location>
        <begin position="52"/>
        <end position="114"/>
    </location>
</feature>
<evidence type="ECO:0000313" key="3">
    <source>
        <dbReference type="Proteomes" id="UP001602245"/>
    </source>
</evidence>